<reference evidence="1 2" key="1">
    <citation type="submission" date="2019-11" db="EMBL/GenBank/DDBJ databases">
        <authorList>
            <person name="Criscuolo A."/>
        </authorList>
    </citation>
    <scope>NUCLEOTIDE SEQUENCE [LARGE SCALE GENOMIC DNA]</scope>
    <source>
        <strain evidence="1">CIP111667</strain>
    </source>
</reference>
<evidence type="ECO:0000313" key="2">
    <source>
        <dbReference type="Proteomes" id="UP000419743"/>
    </source>
</evidence>
<dbReference type="Proteomes" id="UP000419743">
    <property type="component" value="Unassembled WGS sequence"/>
</dbReference>
<name>A0A7M4DMU2_9MICO</name>
<accession>A0A7M4DMU2</accession>
<protein>
    <submittedName>
        <fullName evidence="1">Uncharacterized protein</fullName>
    </submittedName>
</protein>
<keyword evidence="2" id="KW-1185">Reference proteome</keyword>
<evidence type="ECO:0000313" key="1">
    <source>
        <dbReference type="EMBL" id="VZO38737.1"/>
    </source>
</evidence>
<sequence length="292" mass="32351">MVTPTAHNGPMSLAPTVPDAEDFRALARSSPWRWRTVRFTAQWTGPYSDGPVRAWIERPNRIRVETLDGRELLDERQVVGSSTGFLIAFDAEALAREPELADPAYRARTAGDRYREEQSRRLAEMVIDDAGLVRRRTTDRDDHDAPMYQNYHWVAMLDPLELADGQHDQDDPDALAALVAGEVVAGTAIEEVRAVEHEGRPAWEAVLRTTPAYDPRCACCALLPGEVADLAEDRRSRAGAYADAYRVRLDVGTGICVFTEELGGEHAGAGHHVRIESAGQTWGPEDPPWRTG</sequence>
<comment type="caution">
    <text evidence="1">The sequence shown here is derived from an EMBL/GenBank/DDBJ whole genome shotgun (WGS) entry which is preliminary data.</text>
</comment>
<dbReference type="EMBL" id="CACRYJ010000050">
    <property type="protein sequence ID" value="VZO38737.1"/>
    <property type="molecule type" value="Genomic_DNA"/>
</dbReference>
<dbReference type="AlphaFoldDB" id="A0A7M4DMU2"/>
<gene>
    <name evidence="1" type="ORF">HALOF300_03469</name>
</gene>
<proteinExistence type="predicted"/>
<organism evidence="1 2">
    <name type="scientific">Occultella aeris</name>
    <dbReference type="NCBI Taxonomy" id="2761496"/>
    <lineage>
        <taxon>Bacteria</taxon>
        <taxon>Bacillati</taxon>
        <taxon>Actinomycetota</taxon>
        <taxon>Actinomycetes</taxon>
        <taxon>Micrococcales</taxon>
        <taxon>Ruaniaceae</taxon>
        <taxon>Occultella</taxon>
    </lineage>
</organism>